<dbReference type="InterPro" id="IPR008969">
    <property type="entry name" value="CarboxyPept-like_regulatory"/>
</dbReference>
<dbReference type="Gene3D" id="2.40.170.20">
    <property type="entry name" value="TonB-dependent receptor, beta-barrel domain"/>
    <property type="match status" value="1"/>
</dbReference>
<dbReference type="NCBIfam" id="TIGR04057">
    <property type="entry name" value="SusC_RagA_signa"/>
    <property type="match status" value="1"/>
</dbReference>
<dbReference type="AlphaFoldDB" id="A0A4Y8L221"/>
<keyword evidence="11" id="KW-1185">Reference proteome</keyword>
<comment type="subcellular location">
    <subcellularLocation>
        <location evidence="1 7">Cell outer membrane</location>
        <topology evidence="1 7">Multi-pass membrane protein</topology>
    </subcellularLocation>
</comment>
<comment type="caution">
    <text evidence="10">The sequence shown here is derived from an EMBL/GenBank/DDBJ whole genome shotgun (WGS) entry which is preliminary data.</text>
</comment>
<dbReference type="PROSITE" id="PS52016">
    <property type="entry name" value="TONB_DEPENDENT_REC_3"/>
    <property type="match status" value="1"/>
</dbReference>
<dbReference type="Gene3D" id="2.170.130.10">
    <property type="entry name" value="TonB-dependent receptor, plug domain"/>
    <property type="match status" value="1"/>
</dbReference>
<evidence type="ECO:0000256" key="8">
    <source>
        <dbReference type="SAM" id="SignalP"/>
    </source>
</evidence>
<dbReference type="InterPro" id="IPR039426">
    <property type="entry name" value="TonB-dep_rcpt-like"/>
</dbReference>
<keyword evidence="10" id="KW-0675">Receptor</keyword>
<evidence type="ECO:0000256" key="5">
    <source>
        <dbReference type="ARBA" id="ARBA00023136"/>
    </source>
</evidence>
<proteinExistence type="inferred from homology"/>
<dbReference type="SUPFAM" id="SSF56935">
    <property type="entry name" value="Porins"/>
    <property type="match status" value="1"/>
</dbReference>
<evidence type="ECO:0000256" key="1">
    <source>
        <dbReference type="ARBA" id="ARBA00004571"/>
    </source>
</evidence>
<dbReference type="Pfam" id="PF13715">
    <property type="entry name" value="CarbopepD_reg_2"/>
    <property type="match status" value="1"/>
</dbReference>
<evidence type="ECO:0000259" key="9">
    <source>
        <dbReference type="Pfam" id="PF07715"/>
    </source>
</evidence>
<organism evidence="10 11">
    <name type="scientific">Dysgonomonas capnocytophagoides</name>
    <dbReference type="NCBI Taxonomy" id="45254"/>
    <lineage>
        <taxon>Bacteria</taxon>
        <taxon>Pseudomonadati</taxon>
        <taxon>Bacteroidota</taxon>
        <taxon>Bacteroidia</taxon>
        <taxon>Bacteroidales</taxon>
        <taxon>Dysgonomonadaceae</taxon>
        <taxon>Dysgonomonas</taxon>
    </lineage>
</organism>
<comment type="similarity">
    <text evidence="7">Belongs to the TonB-dependent receptor family.</text>
</comment>
<evidence type="ECO:0000313" key="10">
    <source>
        <dbReference type="EMBL" id="TFD94216.1"/>
    </source>
</evidence>
<feature type="chain" id="PRO_5021220091" evidence="8">
    <location>
        <begin position="21"/>
        <end position="1017"/>
    </location>
</feature>
<evidence type="ECO:0000256" key="3">
    <source>
        <dbReference type="ARBA" id="ARBA00022452"/>
    </source>
</evidence>
<keyword evidence="8" id="KW-0732">Signal</keyword>
<evidence type="ECO:0000256" key="7">
    <source>
        <dbReference type="PROSITE-ProRule" id="PRU01360"/>
    </source>
</evidence>
<reference evidence="10 11" key="1">
    <citation type="submission" date="2019-03" db="EMBL/GenBank/DDBJ databases">
        <title>San Antonio Military Medical Center submission to MRSN (WRAIR), pending publication.</title>
        <authorList>
            <person name="Blyth D.M."/>
            <person name="Mccarthy S.L."/>
            <person name="Schall S.E."/>
            <person name="Stam J.A."/>
            <person name="Ong A.C."/>
            <person name="Mcgann P.T."/>
        </authorList>
    </citation>
    <scope>NUCLEOTIDE SEQUENCE [LARGE SCALE GENOMIC DNA]</scope>
    <source>
        <strain evidence="10 11">MRSN571793</strain>
    </source>
</reference>
<gene>
    <name evidence="10" type="ORF">E2605_15765</name>
</gene>
<keyword evidence="6 7" id="KW-0998">Cell outer membrane</keyword>
<name>A0A4Y8L221_9BACT</name>
<dbReference type="Proteomes" id="UP000297861">
    <property type="component" value="Unassembled WGS sequence"/>
</dbReference>
<protein>
    <submittedName>
        <fullName evidence="10">TonB-dependent receptor</fullName>
    </submittedName>
</protein>
<evidence type="ECO:0000256" key="6">
    <source>
        <dbReference type="ARBA" id="ARBA00023237"/>
    </source>
</evidence>
<accession>A0A4Y8L221</accession>
<feature type="domain" description="TonB-dependent receptor plug" evidence="9">
    <location>
        <begin position="114"/>
        <end position="236"/>
    </location>
</feature>
<dbReference type="InterPro" id="IPR012910">
    <property type="entry name" value="Plug_dom"/>
</dbReference>
<dbReference type="InterPro" id="IPR036942">
    <property type="entry name" value="Beta-barrel_TonB_sf"/>
</dbReference>
<sequence>MKKLIMILTCIIASVGLSVAQTTTKVSGTIVDDTGETVIGASVVAKGTTVGTVTDVDGKFSLNIPSDKKTLVISLIGLRTKEVAAGQNLKIVLESDSKLMDEVVVVAYGTTTKASFTGSASTVGNGILKDSPVSSFEQALQGASPGVSITAPSGQPGAAQSINLRGIGSMNASTEPLYVIDGVPMVPENLSVSGVSSSPGSLGISSLINTSDIESVTILKDAAAAALYGSRGANGVIMITTKSGKAKSGKLSVSLKATVGFNDWAVENRPIIGGDDLRELWAESYYNYITVGSGKNKTSEQNWAEAWAVVDEYAPRPDNGKYYNWEKALFKKRGSVQTYDATVSGGSDKTRFYLSLGYKKEEGKAKGSELGQYTGRLNLTHDAGALKLGTNISFAKIDQSRIAEGSAYANPYFATRTYLFPTTPIYNSDGSYYEGELLNGKDNLVKSGDLDQYRNDLFNMKASVWAEYNIYDGLSAKQTVSYDYNTNHATTIWPMTGGNGAALNGLIIKMTPTYKKLYTSSLLTYKKSIEKHNIDFLVGWDVEKRLYDMVQAVGNNLVSDNMEELIGAATPNGVSSESTDDRMLSALSRLNYNYADKYYVSLTGRRDGSTRFGKNKRWGTFWSVSGSWRITEEDFMKGITPITDLKIRGSYGLSGTLPTDLFGSVNSYAAEGGNYAGKAGVYPSRIANPDLSWEKNYILDLGLDVKLFNVLSLELDYYNRTTKDLLMEVPVSQTTGFSNYLKNIGEMNNRGFEFAIGWNAFSTNDFSWDTRFNLAHNRNRITKLEDGKSFTDADYSFLIRKEGEAYNSIYTREFAGINSETGAEQWYTNKTLADGTVERLITENPNEASRIIVDKIDPKLTGGWLNTLRYKDFDFSALISFSIGGHFYNNGWYGDSNGYYDFTFLPDAKQIDRWQNPGDNASIGKRVYGYNYGNYGSSKWVHSSTHARLKNVTLGYSLPSEFIKKASLSSVRLLVTGTNLLTVKKTDGFDPEVPQNGIVGYAFPNLKSVVFGLEVTF</sequence>
<dbReference type="EMBL" id="SOML01000011">
    <property type="protein sequence ID" value="TFD94216.1"/>
    <property type="molecule type" value="Genomic_DNA"/>
</dbReference>
<evidence type="ECO:0000256" key="2">
    <source>
        <dbReference type="ARBA" id="ARBA00022448"/>
    </source>
</evidence>
<dbReference type="GO" id="GO:0009279">
    <property type="term" value="C:cell outer membrane"/>
    <property type="evidence" value="ECO:0007669"/>
    <property type="project" value="UniProtKB-SubCell"/>
</dbReference>
<dbReference type="InterPro" id="IPR023996">
    <property type="entry name" value="TonB-dep_OMP_SusC/RagA"/>
</dbReference>
<evidence type="ECO:0000313" key="11">
    <source>
        <dbReference type="Proteomes" id="UP000297861"/>
    </source>
</evidence>
<keyword evidence="3 7" id="KW-1134">Transmembrane beta strand</keyword>
<dbReference type="Pfam" id="PF07715">
    <property type="entry name" value="Plug"/>
    <property type="match status" value="1"/>
</dbReference>
<dbReference type="InterPro" id="IPR023997">
    <property type="entry name" value="TonB-dep_OMP_SusC/RagA_CS"/>
</dbReference>
<dbReference type="OrthoDB" id="9768177at2"/>
<dbReference type="NCBIfam" id="TIGR04056">
    <property type="entry name" value="OMP_RagA_SusC"/>
    <property type="match status" value="1"/>
</dbReference>
<keyword evidence="2 7" id="KW-0813">Transport</keyword>
<dbReference type="SUPFAM" id="SSF49464">
    <property type="entry name" value="Carboxypeptidase regulatory domain-like"/>
    <property type="match status" value="1"/>
</dbReference>
<keyword evidence="5 7" id="KW-0472">Membrane</keyword>
<dbReference type="Gene3D" id="2.60.40.1120">
    <property type="entry name" value="Carboxypeptidase-like, regulatory domain"/>
    <property type="match status" value="1"/>
</dbReference>
<evidence type="ECO:0000256" key="4">
    <source>
        <dbReference type="ARBA" id="ARBA00022692"/>
    </source>
</evidence>
<dbReference type="InterPro" id="IPR037066">
    <property type="entry name" value="Plug_dom_sf"/>
</dbReference>
<keyword evidence="4 7" id="KW-0812">Transmembrane</keyword>
<feature type="signal peptide" evidence="8">
    <location>
        <begin position="1"/>
        <end position="20"/>
    </location>
</feature>